<organism evidence="1 2">
    <name type="scientific">Aquatica leii</name>
    <dbReference type="NCBI Taxonomy" id="1421715"/>
    <lineage>
        <taxon>Eukaryota</taxon>
        <taxon>Metazoa</taxon>
        <taxon>Ecdysozoa</taxon>
        <taxon>Arthropoda</taxon>
        <taxon>Hexapoda</taxon>
        <taxon>Insecta</taxon>
        <taxon>Pterygota</taxon>
        <taxon>Neoptera</taxon>
        <taxon>Endopterygota</taxon>
        <taxon>Coleoptera</taxon>
        <taxon>Polyphaga</taxon>
        <taxon>Elateriformia</taxon>
        <taxon>Elateroidea</taxon>
        <taxon>Lampyridae</taxon>
        <taxon>Luciolinae</taxon>
        <taxon>Aquatica</taxon>
    </lineage>
</organism>
<evidence type="ECO:0000313" key="1">
    <source>
        <dbReference type="EMBL" id="KAK4884281.1"/>
    </source>
</evidence>
<dbReference type="Proteomes" id="UP001353858">
    <property type="component" value="Unassembled WGS sequence"/>
</dbReference>
<dbReference type="Gene3D" id="3.90.320.10">
    <property type="match status" value="1"/>
</dbReference>
<evidence type="ECO:0000313" key="2">
    <source>
        <dbReference type="Proteomes" id="UP001353858"/>
    </source>
</evidence>
<dbReference type="AlphaFoldDB" id="A0AAN7SCA6"/>
<dbReference type="EMBL" id="JARPUR010000001">
    <property type="protein sequence ID" value="KAK4884281.1"/>
    <property type="molecule type" value="Genomic_DNA"/>
</dbReference>
<keyword evidence="2" id="KW-1185">Reference proteome</keyword>
<comment type="caution">
    <text evidence="1">The sequence shown here is derived from an EMBL/GenBank/DDBJ whole genome shotgun (WGS) entry which is preliminary data.</text>
</comment>
<sequence length="107" mass="12697">MLAITLVGNIFILHITQRGICYFVVFVNHKSPLFIEKIKRDDIFWQNNMEGKLTFYKCCILPEIIRGNIKRGLRCVDPTYIIDAQQERQRKIEIEKKKKAPKNMKEN</sequence>
<dbReference type="InterPro" id="IPR011604">
    <property type="entry name" value="PDDEXK-like_dom_sf"/>
</dbReference>
<proteinExistence type="predicted"/>
<name>A0AAN7SCA6_9COLE</name>
<protein>
    <submittedName>
        <fullName evidence="1">Uncharacterized protein</fullName>
    </submittedName>
</protein>
<gene>
    <name evidence="1" type="ORF">RN001_000552</name>
</gene>
<accession>A0AAN7SCA6</accession>
<reference evidence="2" key="1">
    <citation type="submission" date="2023-01" db="EMBL/GenBank/DDBJ databases">
        <title>Key to firefly adult light organ development and bioluminescence: homeobox transcription factors regulate luciferase expression and transportation to peroxisome.</title>
        <authorList>
            <person name="Fu X."/>
        </authorList>
    </citation>
    <scope>NUCLEOTIDE SEQUENCE [LARGE SCALE GENOMIC DNA]</scope>
</reference>